<evidence type="ECO:0000313" key="3">
    <source>
        <dbReference type="EMBL" id="RWA06950.1"/>
    </source>
</evidence>
<dbReference type="Proteomes" id="UP000286045">
    <property type="component" value="Unassembled WGS sequence"/>
</dbReference>
<dbReference type="Gene3D" id="1.20.120.1020">
    <property type="entry name" value="Prion-inhibition and propagation, HeLo domain"/>
    <property type="match status" value="1"/>
</dbReference>
<name>A0A439CXU7_9PEZI</name>
<sequence length="276" mass="31626">MFELSKISPDQWQKQKRVKEFENILQSQLRFRSQSLADLVLKILKSMEQKFSEAEKLMVKYAISTAAQAPLKSTDKSSKTHLRWPRLSRKTKEVSTPSSDVSTEDTNSTKRKIGNSISSNVQWLATDKRTAQELLRSIERVNESLVELVQSVLQAQIKRQTDLAVLDSVGHHAHTITQSLPEGSDIRALASMKLWQVREQRESEDHTLSTYSETSLRFDANSTRPTTYSMQDFKKNTLLVGDLRSFSFLGGESVVIEWRYFNKERSFNVKHALAEV</sequence>
<dbReference type="InterPro" id="IPR038305">
    <property type="entry name" value="HeLo_sf"/>
</dbReference>
<reference evidence="3 4" key="1">
    <citation type="submission" date="2018-12" db="EMBL/GenBank/DDBJ databases">
        <title>Draft genome sequence of Xylaria grammica IHI A82.</title>
        <authorList>
            <person name="Buettner E."/>
            <person name="Kellner H."/>
        </authorList>
    </citation>
    <scope>NUCLEOTIDE SEQUENCE [LARGE SCALE GENOMIC DNA]</scope>
    <source>
        <strain evidence="3 4">IHI A82</strain>
    </source>
</reference>
<protein>
    <recommendedName>
        <fullName evidence="2">Prion-inhibition and propagation HeLo domain-containing protein</fullName>
    </recommendedName>
</protein>
<keyword evidence="4" id="KW-1185">Reference proteome</keyword>
<feature type="domain" description="Prion-inhibition and propagation HeLo" evidence="2">
    <location>
        <begin position="32"/>
        <end position="164"/>
    </location>
</feature>
<dbReference type="InterPro" id="IPR029498">
    <property type="entry name" value="HeLo_dom"/>
</dbReference>
<dbReference type="AlphaFoldDB" id="A0A439CXU7"/>
<proteinExistence type="predicted"/>
<evidence type="ECO:0000256" key="1">
    <source>
        <dbReference type="SAM" id="MobiDB-lite"/>
    </source>
</evidence>
<accession>A0A439CXU7</accession>
<comment type="caution">
    <text evidence="3">The sequence shown here is derived from an EMBL/GenBank/DDBJ whole genome shotgun (WGS) entry which is preliminary data.</text>
</comment>
<feature type="compositionally biased region" description="Polar residues" evidence="1">
    <location>
        <begin position="94"/>
        <end position="106"/>
    </location>
</feature>
<evidence type="ECO:0000313" key="4">
    <source>
        <dbReference type="Proteomes" id="UP000286045"/>
    </source>
</evidence>
<dbReference type="EMBL" id="RYZI01000294">
    <property type="protein sequence ID" value="RWA06950.1"/>
    <property type="molecule type" value="Genomic_DNA"/>
</dbReference>
<feature type="compositionally biased region" description="Basic residues" evidence="1">
    <location>
        <begin position="79"/>
        <end position="89"/>
    </location>
</feature>
<organism evidence="3 4">
    <name type="scientific">Xylaria grammica</name>
    <dbReference type="NCBI Taxonomy" id="363999"/>
    <lineage>
        <taxon>Eukaryota</taxon>
        <taxon>Fungi</taxon>
        <taxon>Dikarya</taxon>
        <taxon>Ascomycota</taxon>
        <taxon>Pezizomycotina</taxon>
        <taxon>Sordariomycetes</taxon>
        <taxon>Xylariomycetidae</taxon>
        <taxon>Xylariales</taxon>
        <taxon>Xylariaceae</taxon>
        <taxon>Xylaria</taxon>
    </lineage>
</organism>
<dbReference type="Pfam" id="PF14479">
    <property type="entry name" value="HeLo"/>
    <property type="match status" value="1"/>
</dbReference>
<gene>
    <name evidence="3" type="ORF">EKO27_g8150</name>
</gene>
<feature type="region of interest" description="Disordered" evidence="1">
    <location>
        <begin position="72"/>
        <end position="113"/>
    </location>
</feature>
<evidence type="ECO:0000259" key="2">
    <source>
        <dbReference type="Pfam" id="PF14479"/>
    </source>
</evidence>